<name>A0ACC0DQB6_9BASI</name>
<gene>
    <name evidence="1" type="ORF">MJO28_015905</name>
</gene>
<evidence type="ECO:0000313" key="2">
    <source>
        <dbReference type="Proteomes" id="UP001060170"/>
    </source>
</evidence>
<reference evidence="2" key="1">
    <citation type="journal article" date="2018" name="BMC Genomics">
        <title>Genomic insights into host adaptation between the wheat stripe rust pathogen (Puccinia striiformis f. sp. tritici) and the barley stripe rust pathogen (Puccinia striiformis f. sp. hordei).</title>
        <authorList>
            <person name="Xia C."/>
            <person name="Wang M."/>
            <person name="Yin C."/>
            <person name="Cornejo O.E."/>
            <person name="Hulbert S.H."/>
            <person name="Chen X."/>
        </authorList>
    </citation>
    <scope>NUCLEOTIDE SEQUENCE [LARGE SCALE GENOMIC DNA]</scope>
    <source>
        <strain evidence="2">93-210</strain>
    </source>
</reference>
<evidence type="ECO:0000313" key="1">
    <source>
        <dbReference type="EMBL" id="KAI7937006.1"/>
    </source>
</evidence>
<organism evidence="1 2">
    <name type="scientific">Puccinia striiformis f. sp. tritici</name>
    <dbReference type="NCBI Taxonomy" id="168172"/>
    <lineage>
        <taxon>Eukaryota</taxon>
        <taxon>Fungi</taxon>
        <taxon>Dikarya</taxon>
        <taxon>Basidiomycota</taxon>
        <taxon>Pucciniomycotina</taxon>
        <taxon>Pucciniomycetes</taxon>
        <taxon>Pucciniales</taxon>
        <taxon>Pucciniaceae</taxon>
        <taxon>Puccinia</taxon>
    </lineage>
</organism>
<accession>A0ACC0DQB6</accession>
<reference evidence="1 2" key="3">
    <citation type="journal article" date="2022" name="Microbiol. Spectr.">
        <title>Folding features and dynamics of 3D genome architecture in plant fungal pathogens.</title>
        <authorList>
            <person name="Xia C."/>
        </authorList>
    </citation>
    <scope>NUCLEOTIDE SEQUENCE [LARGE SCALE GENOMIC DNA]</scope>
    <source>
        <strain evidence="1 2">93-210</strain>
    </source>
</reference>
<sequence length="95" mass="10628">MVNGRVEHWIRFKRPTTTSSHPSASKSSTDQAIFLRNFQFIQISLPHFIPVPPLNVLYDLKLLKENVRLVFSPSSILLTSSSSGSSPLDHITASH</sequence>
<proteinExistence type="predicted"/>
<dbReference type="Proteomes" id="UP001060170">
    <property type="component" value="Chromosome 17"/>
</dbReference>
<protein>
    <submittedName>
        <fullName evidence="1">Uncharacterized protein</fullName>
    </submittedName>
</protein>
<dbReference type="EMBL" id="CM045881">
    <property type="protein sequence ID" value="KAI7937006.1"/>
    <property type="molecule type" value="Genomic_DNA"/>
</dbReference>
<keyword evidence="2" id="KW-1185">Reference proteome</keyword>
<comment type="caution">
    <text evidence="1">The sequence shown here is derived from an EMBL/GenBank/DDBJ whole genome shotgun (WGS) entry which is preliminary data.</text>
</comment>
<reference evidence="2" key="2">
    <citation type="journal article" date="2018" name="Mol. Plant Microbe Interact.">
        <title>Genome sequence resources for the wheat stripe rust pathogen (Puccinia striiformis f. sp. tritici) and the barley stripe rust pathogen (Puccinia striiformis f. sp. hordei).</title>
        <authorList>
            <person name="Xia C."/>
            <person name="Wang M."/>
            <person name="Yin C."/>
            <person name="Cornejo O.E."/>
            <person name="Hulbert S.H."/>
            <person name="Chen X."/>
        </authorList>
    </citation>
    <scope>NUCLEOTIDE SEQUENCE [LARGE SCALE GENOMIC DNA]</scope>
    <source>
        <strain evidence="2">93-210</strain>
    </source>
</reference>